<sequence length="1197" mass="133334">MARQLWKGIWKFLNTDIQLFSTETVASGAETGKAVLDLAKALDEHKALPELVPLVGNISSLLDVLNLPLVQVAGATLPFVSLATGTLKLYLEHAQQEPSLEECVMLVSQAAYLESFQVFLNSPDNQTRREQLLEAPASKAFTKELNKLGEKLEINGQEFEFDTREAEKTLICFHESKLAEVFNPILSDRLQEAGLDGAEAHIATERISCSTHRYMKRAFAGLRDSVKQLAALYGSEWTQELKTYDSIDRYLEAVISQKPLQQVFDESFTFKDVYVPLKVRPIKPDGRTDNHTESLNIESWAESLLQDPKKQGQVLFIEGGPGRGKSVFCRMFADLVRRKLYPIWIPILIRLRDVRTFELNFEKTLQAAVGWDFATSDNGWLTNPNTRFLFLLDGFDELLLERGISDELKAFLHQVGSFQSRCKENSSERGHRILITGRPFALHGIERLMPPNLERVEIIPMDRELQGRWFAKWAQLAGTDTALTFQQFLKAPSCPSQVQQLAQEPLLLYLLAAMHRDNRLNLEMFEGASSAGAKIQIYEEALNWVLTKQRTDQGHNLNLELTKLDIEDLRSVLAEAGLCVVQTRRELAPISMIEERLKQKGDEGATALLKAARDQPEGGLKNALATFYLNSVPGAENSVEFLHKSFGEFLCAERLLESLEAWTDKGPRGKGYNITQEIMNGQIYDLLGYGNLTEEIVEYLMALLDRRQIDFIILFERLHDFYLLWCSGDFIDDSKYTLPQDKSSKLQKYGINLGQRQVDIFTGLNILILLLKLNSFAQLREDLKGKIIFYPCGQAGTEDFDQPRLLHIISYSNCLNPSAFSQTVGPFLADAQLSNVTLMSVILGGANLSRANLSGAYLANADLSGADLSSANLTNAYLRGASLDEAYLADANLSHADLSRVDLSNASLDNAKCVGVDLSNAKLTALEAIDANFRNANLSGADLTDATFVGSDLSEADCAGSTLVGICLHGANLSNANFRDSNLCYASFDALSPRDIDLSNADFRSANFRGAIFDNVSFREILWDKYTKWAHARGLHRVTDVPDALGQQREFSSAATLSRGLSSATMGQIEKAIALYEEAQQLDPQLEIAAEFWHTLCWFGSLSNHPEKVIFAGEAAVTLVPEDGEYRDSLGLARARSGDIQGAIESLQAAVDLGLSSESLQVQRQHWIRTLRAGGNPFTPEELELLHDQYDGLQFRE</sequence>
<evidence type="ECO:0000256" key="2">
    <source>
        <dbReference type="PROSITE-ProRule" id="PRU00339"/>
    </source>
</evidence>
<feature type="domain" description="NACHT N-terminal Helical" evidence="3">
    <location>
        <begin position="51"/>
        <end position="270"/>
    </location>
</feature>
<keyword evidence="5" id="KW-1185">Reference proteome</keyword>
<keyword evidence="2" id="KW-0802">TPR repeat</keyword>
<organism evidence="4 5">
    <name type="scientific">Trichocoleus desertorum GB2-A4</name>
    <dbReference type="NCBI Taxonomy" id="2933944"/>
    <lineage>
        <taxon>Bacteria</taxon>
        <taxon>Bacillati</taxon>
        <taxon>Cyanobacteriota</taxon>
        <taxon>Cyanophyceae</taxon>
        <taxon>Leptolyngbyales</taxon>
        <taxon>Trichocoleusaceae</taxon>
        <taxon>Trichocoleus</taxon>
    </lineage>
</organism>
<keyword evidence="1" id="KW-0677">Repeat</keyword>
<dbReference type="Gene3D" id="1.25.40.10">
    <property type="entry name" value="Tetratricopeptide repeat domain"/>
    <property type="match status" value="1"/>
</dbReference>
<dbReference type="InterPro" id="IPR027417">
    <property type="entry name" value="P-loop_NTPase"/>
</dbReference>
<dbReference type="SUPFAM" id="SSF141571">
    <property type="entry name" value="Pentapeptide repeat-like"/>
    <property type="match status" value="2"/>
</dbReference>
<dbReference type="Pfam" id="PF22735">
    <property type="entry name" value="NNH3"/>
    <property type="match status" value="1"/>
</dbReference>
<gene>
    <name evidence="4" type="ORF">NC998_21020</name>
</gene>
<dbReference type="InterPro" id="IPR054568">
    <property type="entry name" value="NNH3"/>
</dbReference>
<evidence type="ECO:0000259" key="3">
    <source>
        <dbReference type="Pfam" id="PF22735"/>
    </source>
</evidence>
<evidence type="ECO:0000313" key="5">
    <source>
        <dbReference type="Proteomes" id="UP001464891"/>
    </source>
</evidence>
<comment type="caution">
    <text evidence="4">The sequence shown here is derived from an EMBL/GenBank/DDBJ whole genome shotgun (WGS) entry which is preliminary data.</text>
</comment>
<evidence type="ECO:0000256" key="1">
    <source>
        <dbReference type="ARBA" id="ARBA00022737"/>
    </source>
</evidence>
<dbReference type="RefSeq" id="WP_190440595.1">
    <property type="nucleotide sequence ID" value="NZ_JAMPKM010000015.1"/>
</dbReference>
<dbReference type="EMBL" id="JAMPKM010000015">
    <property type="protein sequence ID" value="MEP0819584.1"/>
    <property type="molecule type" value="Genomic_DNA"/>
</dbReference>
<reference evidence="4 5" key="1">
    <citation type="submission" date="2022-04" db="EMBL/GenBank/DDBJ databases">
        <title>Positive selection, recombination, and allopatry shape intraspecific diversity of widespread and dominant cyanobacteria.</title>
        <authorList>
            <person name="Wei J."/>
            <person name="Shu W."/>
            <person name="Hu C."/>
        </authorList>
    </citation>
    <scope>NUCLEOTIDE SEQUENCE [LARGE SCALE GENOMIC DNA]</scope>
    <source>
        <strain evidence="4 5">GB2-A4</strain>
    </source>
</reference>
<dbReference type="SUPFAM" id="SSF48452">
    <property type="entry name" value="TPR-like"/>
    <property type="match status" value="1"/>
</dbReference>
<name>A0ABV0JCR7_9CYAN</name>
<dbReference type="InterPro" id="IPR019734">
    <property type="entry name" value="TPR_rpt"/>
</dbReference>
<proteinExistence type="predicted"/>
<protein>
    <submittedName>
        <fullName evidence="4">Pentapeptide repeat-containing protein</fullName>
    </submittedName>
</protein>
<dbReference type="Gene3D" id="2.160.20.80">
    <property type="entry name" value="E3 ubiquitin-protein ligase SopA"/>
    <property type="match status" value="2"/>
</dbReference>
<dbReference type="Gene3D" id="3.40.50.300">
    <property type="entry name" value="P-loop containing nucleotide triphosphate hydrolases"/>
    <property type="match status" value="1"/>
</dbReference>
<dbReference type="InterPro" id="IPR011990">
    <property type="entry name" value="TPR-like_helical_dom_sf"/>
</dbReference>
<accession>A0ABV0JCR7</accession>
<dbReference type="SMART" id="SM00028">
    <property type="entry name" value="TPR"/>
    <property type="match status" value="2"/>
</dbReference>
<evidence type="ECO:0000313" key="4">
    <source>
        <dbReference type="EMBL" id="MEP0819584.1"/>
    </source>
</evidence>
<dbReference type="InterPro" id="IPR001646">
    <property type="entry name" value="5peptide_repeat"/>
</dbReference>
<dbReference type="PANTHER" id="PTHR47485:SF1">
    <property type="entry name" value="THYLAKOID LUMENAL 17.4 KDA PROTEIN, CHLOROPLASTIC"/>
    <property type="match status" value="1"/>
</dbReference>
<dbReference type="SUPFAM" id="SSF52540">
    <property type="entry name" value="P-loop containing nucleoside triphosphate hydrolases"/>
    <property type="match status" value="1"/>
</dbReference>
<dbReference type="PROSITE" id="PS50005">
    <property type="entry name" value="TPR"/>
    <property type="match status" value="1"/>
</dbReference>
<feature type="repeat" description="TPR" evidence="2">
    <location>
        <begin position="1053"/>
        <end position="1086"/>
    </location>
</feature>
<dbReference type="Pfam" id="PF00805">
    <property type="entry name" value="Pentapeptide"/>
    <property type="match status" value="4"/>
</dbReference>
<dbReference type="Proteomes" id="UP001464891">
    <property type="component" value="Unassembled WGS sequence"/>
</dbReference>
<dbReference type="PANTHER" id="PTHR47485">
    <property type="entry name" value="THYLAKOID LUMENAL 17.4 KDA PROTEIN, CHLOROPLASTIC"/>
    <property type="match status" value="1"/>
</dbReference>